<evidence type="ECO:0000259" key="14">
    <source>
        <dbReference type="PROSITE" id="PS50053"/>
    </source>
</evidence>
<dbReference type="InterPro" id="IPR029071">
    <property type="entry name" value="Ubiquitin-like_domsf"/>
</dbReference>
<name>A0A8K0K522_LADFU</name>
<dbReference type="GO" id="GO:0004722">
    <property type="term" value="F:protein serine/threonine phosphatase activity"/>
    <property type="evidence" value="ECO:0007669"/>
    <property type="project" value="UniProtKB-EC"/>
</dbReference>
<evidence type="ECO:0000256" key="5">
    <source>
        <dbReference type="ARBA" id="ARBA00022723"/>
    </source>
</evidence>
<dbReference type="InterPro" id="IPR051658">
    <property type="entry name" value="UBLCP1"/>
</dbReference>
<sequence>MNIIHPYTTCSIVCSKRIFSWVLTKIFRPMEGEKKFVVKWSGKEFELCNLSESDSVATLKEAIHKETGVRPERQKLLNLKFKGKTPDDECQLSMLKLKPGFKIMMMGSLEEDIADASSPPEDIPEVVNDLDTEEEEVAIENREEYLAKIERRIREYKIKMINEPRPGKKLLVLDIDYTLFDHRSSAESGYELMRPYLHEFLTSAYEDYDIVIWSATSMKWIEEKMKLLGVSTHTNYKIMFHLDSLAMISIHTPKHGVFDVKPLGVIWGKFNQYSSKNTIMFDDIRRNFLMNPQTGLRIRPFRQAHLNRSCDKELLRLAKYLREIAVLDDFTCLNHRHWEKYKPPRERGEGRRARERDRERERERGGGES</sequence>
<keyword evidence="5" id="KW-0479">Metal-binding</keyword>
<accession>A0A8K0K522</accession>
<dbReference type="PANTHER" id="PTHR48493">
    <property type="entry name" value="UBIQUITIN-LIKE DOMAIN-CONTAINING CTD PHOSPHATASE 1"/>
    <property type="match status" value="1"/>
</dbReference>
<dbReference type="GO" id="GO:0090364">
    <property type="term" value="P:regulation of proteasome assembly"/>
    <property type="evidence" value="ECO:0007669"/>
    <property type="project" value="InterPro"/>
</dbReference>
<evidence type="ECO:0000313" key="16">
    <source>
        <dbReference type="EMBL" id="KAG8227876.1"/>
    </source>
</evidence>
<keyword evidence="9" id="KW-0539">Nucleus</keyword>
<comment type="caution">
    <text evidence="16">The sequence shown here is derived from an EMBL/GenBank/DDBJ whole genome shotgun (WGS) entry which is preliminary data.</text>
</comment>
<comment type="subcellular location">
    <subcellularLocation>
        <location evidence="2">Nucleus</location>
    </subcellularLocation>
</comment>
<dbReference type="Pfam" id="PF00240">
    <property type="entry name" value="ubiquitin"/>
    <property type="match status" value="1"/>
</dbReference>
<evidence type="ECO:0000256" key="12">
    <source>
        <dbReference type="ARBA" id="ARBA00048336"/>
    </source>
</evidence>
<keyword evidence="7" id="KW-0460">Magnesium</keyword>
<organism evidence="16 17">
    <name type="scientific">Ladona fulva</name>
    <name type="common">Scarce chaser dragonfly</name>
    <name type="synonym">Libellula fulva</name>
    <dbReference type="NCBI Taxonomy" id="123851"/>
    <lineage>
        <taxon>Eukaryota</taxon>
        <taxon>Metazoa</taxon>
        <taxon>Ecdysozoa</taxon>
        <taxon>Arthropoda</taxon>
        <taxon>Hexapoda</taxon>
        <taxon>Insecta</taxon>
        <taxon>Pterygota</taxon>
        <taxon>Palaeoptera</taxon>
        <taxon>Odonata</taxon>
        <taxon>Epiprocta</taxon>
        <taxon>Anisoptera</taxon>
        <taxon>Libelluloidea</taxon>
        <taxon>Libellulidae</taxon>
        <taxon>Ladona</taxon>
    </lineage>
</organism>
<comment type="cofactor">
    <cofactor evidence="1">
        <name>Mg(2+)</name>
        <dbReference type="ChEBI" id="CHEBI:18420"/>
    </cofactor>
</comment>
<evidence type="ECO:0000256" key="10">
    <source>
        <dbReference type="ARBA" id="ARBA00032039"/>
    </source>
</evidence>
<dbReference type="SMART" id="SM00213">
    <property type="entry name" value="UBQ"/>
    <property type="match status" value="1"/>
</dbReference>
<evidence type="ECO:0000256" key="11">
    <source>
        <dbReference type="ARBA" id="ARBA00047761"/>
    </source>
</evidence>
<dbReference type="PROSITE" id="PS50053">
    <property type="entry name" value="UBIQUITIN_2"/>
    <property type="match status" value="1"/>
</dbReference>
<evidence type="ECO:0000256" key="2">
    <source>
        <dbReference type="ARBA" id="ARBA00004123"/>
    </source>
</evidence>
<evidence type="ECO:0000256" key="8">
    <source>
        <dbReference type="ARBA" id="ARBA00022912"/>
    </source>
</evidence>
<evidence type="ECO:0000256" key="1">
    <source>
        <dbReference type="ARBA" id="ARBA00001946"/>
    </source>
</evidence>
<keyword evidence="6" id="KW-0378">Hydrolase</keyword>
<dbReference type="EC" id="3.1.3.16" evidence="3"/>
<feature type="domain" description="Ubiquitin-like" evidence="14">
    <location>
        <begin position="49"/>
        <end position="106"/>
    </location>
</feature>
<dbReference type="PANTHER" id="PTHR48493:SF1">
    <property type="entry name" value="UBIQUITIN-LIKE DOMAIN-CONTAINING CTD PHOSPHATASE 1"/>
    <property type="match status" value="1"/>
</dbReference>
<dbReference type="InterPro" id="IPR036412">
    <property type="entry name" value="HAD-like_sf"/>
</dbReference>
<reference evidence="16" key="2">
    <citation type="submission" date="2017-10" db="EMBL/GenBank/DDBJ databases">
        <title>Ladona fulva Genome sequencing and assembly.</title>
        <authorList>
            <person name="Murali S."/>
            <person name="Richards S."/>
            <person name="Bandaranaike D."/>
            <person name="Bellair M."/>
            <person name="Blankenburg K."/>
            <person name="Chao H."/>
            <person name="Dinh H."/>
            <person name="Doddapaneni H."/>
            <person name="Dugan-Rocha S."/>
            <person name="Elkadiri S."/>
            <person name="Gnanaolivu R."/>
            <person name="Hernandez B."/>
            <person name="Skinner E."/>
            <person name="Javaid M."/>
            <person name="Lee S."/>
            <person name="Li M."/>
            <person name="Ming W."/>
            <person name="Munidasa M."/>
            <person name="Muniz J."/>
            <person name="Nguyen L."/>
            <person name="Hughes D."/>
            <person name="Osuji N."/>
            <person name="Pu L.-L."/>
            <person name="Puazo M."/>
            <person name="Qu C."/>
            <person name="Quiroz J."/>
            <person name="Raj R."/>
            <person name="Weissenberger G."/>
            <person name="Xin Y."/>
            <person name="Zou X."/>
            <person name="Han Y."/>
            <person name="Worley K."/>
            <person name="Muzny D."/>
            <person name="Gibbs R."/>
        </authorList>
    </citation>
    <scope>NUCLEOTIDE SEQUENCE</scope>
    <source>
        <strain evidence="16">Sampled in the wild</strain>
    </source>
</reference>
<feature type="region of interest" description="Disordered" evidence="13">
    <location>
        <begin position="341"/>
        <end position="369"/>
    </location>
</feature>
<comment type="catalytic activity">
    <reaction evidence="12">
        <text>O-phospho-L-threonyl-[protein] + H2O = L-threonyl-[protein] + phosphate</text>
        <dbReference type="Rhea" id="RHEA:47004"/>
        <dbReference type="Rhea" id="RHEA-COMP:11060"/>
        <dbReference type="Rhea" id="RHEA-COMP:11605"/>
        <dbReference type="ChEBI" id="CHEBI:15377"/>
        <dbReference type="ChEBI" id="CHEBI:30013"/>
        <dbReference type="ChEBI" id="CHEBI:43474"/>
        <dbReference type="ChEBI" id="CHEBI:61977"/>
        <dbReference type="EC" id="3.1.3.16"/>
    </reaction>
</comment>
<gene>
    <name evidence="16" type="ORF">J437_LFUL007186</name>
</gene>
<feature type="domain" description="FCP1 homology" evidence="15">
    <location>
        <begin position="164"/>
        <end position="324"/>
    </location>
</feature>
<evidence type="ECO:0000256" key="7">
    <source>
        <dbReference type="ARBA" id="ARBA00022842"/>
    </source>
</evidence>
<dbReference type="GO" id="GO:0046872">
    <property type="term" value="F:metal ion binding"/>
    <property type="evidence" value="ECO:0007669"/>
    <property type="project" value="UniProtKB-KW"/>
</dbReference>
<dbReference type="PROSITE" id="PS50969">
    <property type="entry name" value="FCP1"/>
    <property type="match status" value="1"/>
</dbReference>
<dbReference type="FunFam" id="3.40.50.1000:FF:000050">
    <property type="entry name" value="Ubiquitin-like domain-containing CTD phosphatase 1"/>
    <property type="match status" value="1"/>
</dbReference>
<dbReference type="InterPro" id="IPR004274">
    <property type="entry name" value="FCP1_dom"/>
</dbReference>
<dbReference type="EMBL" id="KZ308346">
    <property type="protein sequence ID" value="KAG8227876.1"/>
    <property type="molecule type" value="Genomic_DNA"/>
</dbReference>
<dbReference type="OrthoDB" id="1711508at2759"/>
<evidence type="ECO:0000259" key="15">
    <source>
        <dbReference type="PROSITE" id="PS50969"/>
    </source>
</evidence>
<dbReference type="Proteomes" id="UP000792457">
    <property type="component" value="Unassembled WGS sequence"/>
</dbReference>
<dbReference type="GO" id="GO:0005634">
    <property type="term" value="C:nucleus"/>
    <property type="evidence" value="ECO:0007669"/>
    <property type="project" value="UniProtKB-SubCell"/>
</dbReference>
<dbReference type="InterPro" id="IPR000626">
    <property type="entry name" value="Ubiquitin-like_dom"/>
</dbReference>
<dbReference type="SUPFAM" id="SSF56784">
    <property type="entry name" value="HAD-like"/>
    <property type="match status" value="1"/>
</dbReference>
<keyword evidence="17" id="KW-1185">Reference proteome</keyword>
<evidence type="ECO:0000256" key="3">
    <source>
        <dbReference type="ARBA" id="ARBA00013081"/>
    </source>
</evidence>
<dbReference type="Gene3D" id="3.10.20.90">
    <property type="entry name" value="Phosphatidylinositol 3-kinase Catalytic Subunit, Chain A, domain 1"/>
    <property type="match status" value="1"/>
</dbReference>
<evidence type="ECO:0000313" key="17">
    <source>
        <dbReference type="Proteomes" id="UP000792457"/>
    </source>
</evidence>
<protein>
    <recommendedName>
        <fullName evidence="4">Ubiquitin-like domain-containing CTD phosphatase 1</fullName>
        <ecNumber evidence="3">3.1.3.16</ecNumber>
    </recommendedName>
    <alternativeName>
        <fullName evidence="10">Nuclear proteasome inhibitor UBLCP1</fullName>
    </alternativeName>
</protein>
<comment type="catalytic activity">
    <reaction evidence="11">
        <text>O-phospho-L-seryl-[protein] + H2O = L-seryl-[protein] + phosphate</text>
        <dbReference type="Rhea" id="RHEA:20629"/>
        <dbReference type="Rhea" id="RHEA-COMP:9863"/>
        <dbReference type="Rhea" id="RHEA-COMP:11604"/>
        <dbReference type="ChEBI" id="CHEBI:15377"/>
        <dbReference type="ChEBI" id="CHEBI:29999"/>
        <dbReference type="ChEBI" id="CHEBI:43474"/>
        <dbReference type="ChEBI" id="CHEBI:83421"/>
        <dbReference type="EC" id="3.1.3.16"/>
    </reaction>
</comment>
<evidence type="ECO:0000256" key="4">
    <source>
        <dbReference type="ARBA" id="ARBA00014187"/>
    </source>
</evidence>
<evidence type="ECO:0000256" key="6">
    <source>
        <dbReference type="ARBA" id="ARBA00022801"/>
    </source>
</evidence>
<dbReference type="NCBIfam" id="TIGR02245">
    <property type="entry name" value="HAD_IIID1"/>
    <property type="match status" value="1"/>
</dbReference>
<dbReference type="SUPFAM" id="SSF54236">
    <property type="entry name" value="Ubiquitin-like"/>
    <property type="match status" value="1"/>
</dbReference>
<reference evidence="16" key="1">
    <citation type="submission" date="2013-04" db="EMBL/GenBank/DDBJ databases">
        <authorList>
            <person name="Qu J."/>
            <person name="Murali S.C."/>
            <person name="Bandaranaike D."/>
            <person name="Bellair M."/>
            <person name="Blankenburg K."/>
            <person name="Chao H."/>
            <person name="Dinh H."/>
            <person name="Doddapaneni H."/>
            <person name="Downs B."/>
            <person name="Dugan-Rocha S."/>
            <person name="Elkadiri S."/>
            <person name="Gnanaolivu R.D."/>
            <person name="Hernandez B."/>
            <person name="Javaid M."/>
            <person name="Jayaseelan J.C."/>
            <person name="Lee S."/>
            <person name="Li M."/>
            <person name="Ming W."/>
            <person name="Munidasa M."/>
            <person name="Muniz J."/>
            <person name="Nguyen L."/>
            <person name="Ongeri F."/>
            <person name="Osuji N."/>
            <person name="Pu L.-L."/>
            <person name="Puazo M."/>
            <person name="Qu C."/>
            <person name="Quiroz J."/>
            <person name="Raj R."/>
            <person name="Weissenberger G."/>
            <person name="Xin Y."/>
            <person name="Zou X."/>
            <person name="Han Y."/>
            <person name="Richards S."/>
            <person name="Worley K."/>
            <person name="Muzny D."/>
            <person name="Gibbs R."/>
        </authorList>
    </citation>
    <scope>NUCLEOTIDE SEQUENCE</scope>
    <source>
        <strain evidence="16">Sampled in the wild</strain>
    </source>
</reference>
<dbReference type="InterPro" id="IPR011943">
    <property type="entry name" value="HAD-SF_hydro_IIID"/>
</dbReference>
<dbReference type="Gene3D" id="3.40.50.1000">
    <property type="entry name" value="HAD superfamily/HAD-like"/>
    <property type="match status" value="1"/>
</dbReference>
<dbReference type="SMART" id="SM00577">
    <property type="entry name" value="CPDc"/>
    <property type="match status" value="1"/>
</dbReference>
<proteinExistence type="predicted"/>
<evidence type="ECO:0000256" key="9">
    <source>
        <dbReference type="ARBA" id="ARBA00023242"/>
    </source>
</evidence>
<keyword evidence="8" id="KW-0904">Protein phosphatase</keyword>
<dbReference type="FunFam" id="3.10.20.90:FF:000060">
    <property type="entry name" value="ubiquitin-like domain-containing CTD phosphatase 1"/>
    <property type="match status" value="1"/>
</dbReference>
<dbReference type="Pfam" id="PF03031">
    <property type="entry name" value="NIF"/>
    <property type="match status" value="1"/>
</dbReference>
<dbReference type="AlphaFoldDB" id="A0A8K0K522"/>
<dbReference type="InterPro" id="IPR023214">
    <property type="entry name" value="HAD_sf"/>
</dbReference>
<dbReference type="CDD" id="cd01813">
    <property type="entry name" value="Ubl_UBLCP1"/>
    <property type="match status" value="1"/>
</dbReference>
<evidence type="ECO:0000256" key="13">
    <source>
        <dbReference type="SAM" id="MobiDB-lite"/>
    </source>
</evidence>